<dbReference type="SUPFAM" id="SSF52540">
    <property type="entry name" value="P-loop containing nucleoside triphosphate hydrolases"/>
    <property type="match status" value="1"/>
</dbReference>
<feature type="region of interest" description="Disordered" evidence="13">
    <location>
        <begin position="1"/>
        <end position="70"/>
    </location>
</feature>
<feature type="compositionally biased region" description="Acidic residues" evidence="13">
    <location>
        <begin position="58"/>
        <end position="70"/>
    </location>
</feature>
<keyword evidence="10" id="KW-0234">DNA repair</keyword>
<evidence type="ECO:0000313" key="15">
    <source>
        <dbReference type="EMBL" id="PPQ70603.1"/>
    </source>
</evidence>
<keyword evidence="9" id="KW-0233">DNA recombination</keyword>
<accession>A0A409VWI8</accession>
<keyword evidence="4" id="KW-0158">Chromosome</keyword>
<keyword evidence="16" id="KW-1185">Reference proteome</keyword>
<evidence type="ECO:0000256" key="12">
    <source>
        <dbReference type="SAM" id="Coils"/>
    </source>
</evidence>
<comment type="similarity">
    <text evidence="3">Belongs to the SMC family. SMC6 subfamily.</text>
</comment>
<dbReference type="STRING" id="231916.A0A409VWI8"/>
<evidence type="ECO:0000259" key="14">
    <source>
        <dbReference type="Pfam" id="PF02463"/>
    </source>
</evidence>
<feature type="compositionally biased region" description="Basic residues" evidence="13">
    <location>
        <begin position="40"/>
        <end position="50"/>
    </location>
</feature>
<keyword evidence="11" id="KW-0539">Nucleus</keyword>
<evidence type="ECO:0000256" key="11">
    <source>
        <dbReference type="ARBA" id="ARBA00023242"/>
    </source>
</evidence>
<evidence type="ECO:0000256" key="6">
    <source>
        <dbReference type="ARBA" id="ARBA00022763"/>
    </source>
</evidence>
<comment type="subcellular location">
    <subcellularLocation>
        <location evidence="2">Chromosome</location>
    </subcellularLocation>
    <subcellularLocation>
        <location evidence="1">Nucleus</location>
    </subcellularLocation>
</comment>
<feature type="coiled-coil region" evidence="12">
    <location>
        <begin position="869"/>
        <end position="1000"/>
    </location>
</feature>
<feature type="domain" description="RecF/RecN/SMC N-terminal" evidence="14">
    <location>
        <begin position="121"/>
        <end position="1149"/>
    </location>
</feature>
<keyword evidence="8 12" id="KW-0175">Coiled coil</keyword>
<evidence type="ECO:0000256" key="9">
    <source>
        <dbReference type="ARBA" id="ARBA00023172"/>
    </source>
</evidence>
<sequence length="1182" mass="134433">MSKRAYVEIASDSDDDVRHSAQSSSKRLRRETNGEGPHAKSGRNKGKGKARAVNATVEIDEEQDDENDSEDDIVIPEIEPHVEQDLDQEEFERQNGELVQTQLENKRKDQIPGSIAEHGIIEYIEMHQFMCHKYLKFNFGPQINFIIGHNGSGKSAVLSAITVALGGKSTSTGRGTGLKSFIREGQNAAEVTIHLKNQGEEAYRPNDYGQSIVITRHFTKNGASTWKFKNKDRVVVSTKREELTAICQHMNIQVDNPMNILTQGGDLYGTSSFPLKEFLIDSARKFLSSSTPNDKYHLFLKATLLQQLSDEYELISDNVSEINRLLIAKKNAIPDLKARRDEALARFSEAAKAQEQKERVAALKKELAWSYVSSKAAELEEQETEVATISTQLSKLEDSLSTAKAQFDLADEKVSSLQTEKDRLQDIEGTSRKKIELQDDMRRNKVELQRLNGEIAQVNQAIGETNERLDSLERDIRQKEEEALKVLTPEMRAERQRNIQEARQNVTTLENRMKELLMGSNTKKAEAHDIKGQMEELQKKSTTLQTEIASCNETINTIQGKEEGSLGMYGTNIRLVLEKIRAARWFGEVPLGPLGLYVTAKDPRRWGELLRNQMGRLLVGYAITDPKDRPQLKRILQESGNKRVPAILVHKNELFDYSAGEPPEEHLTVLRALNITNEHVKRIFVNQFHAESRLLTAKREEAESILKSLNSKNGSAWSLDRMFFQIYPEGGSLSTPIYYRLRGAMNLLLTGGDSATEIREWKNRKTEAEERHRTLLRRMDELNAQQASLSNDIGLMDQHEHTLQSRLRDAKRHLAALEFQIEAGDDVSVGLASSRELKESAIKDKESYTEQFKELAMKKAAIDRQQQVIQDQLDQIRKHMSENQDKRNEAARRLEVAFESRLSAENRVKHYTTKHAEKEDQLNAAKEKARLLQEEFTSWRGKASEYSDEVANPRKTEDVKRQLDSLEKALRDRESRAMSIEETTLALRKAEETVKTVMTELKQLVVLSRALHESLIVRRSRWDDFRMYMALRCKLIFQLHISMRGYYGKALFHHKSKELVINVCTVSSCLSGSPDWDSKDQIKGLSGGEKSFSTISLIQALWDCVECPLRCLDEFDVFMDAVNRRTSMRLLTETANASNKKQYIFITPQDMNNVVLGPSVRVLRMSDPERGNGTLSFASSSA</sequence>
<evidence type="ECO:0000256" key="10">
    <source>
        <dbReference type="ARBA" id="ARBA00023204"/>
    </source>
</evidence>
<dbReference type="PANTHER" id="PTHR19306:SF6">
    <property type="entry name" value="STRUCTURAL MAINTENANCE OF CHROMOSOMES PROTEIN 6"/>
    <property type="match status" value="1"/>
</dbReference>
<evidence type="ECO:0000256" key="8">
    <source>
        <dbReference type="ARBA" id="ARBA00023054"/>
    </source>
</evidence>
<dbReference type="InParanoid" id="A0A409VWI8"/>
<dbReference type="GO" id="GO:0035861">
    <property type="term" value="C:site of double-strand break"/>
    <property type="evidence" value="ECO:0007669"/>
    <property type="project" value="TreeGrafter"/>
</dbReference>
<dbReference type="PANTHER" id="PTHR19306">
    <property type="entry name" value="STRUCTURAL MAINTENANCE OF CHROMOSOMES 5,6 SMC5, SMC6"/>
    <property type="match status" value="1"/>
</dbReference>
<dbReference type="GO" id="GO:0000724">
    <property type="term" value="P:double-strand break repair via homologous recombination"/>
    <property type="evidence" value="ECO:0007669"/>
    <property type="project" value="TreeGrafter"/>
</dbReference>
<dbReference type="Gene3D" id="3.40.50.300">
    <property type="entry name" value="P-loop containing nucleotide triphosphate hydrolases"/>
    <property type="match status" value="2"/>
</dbReference>
<dbReference type="GO" id="GO:0030915">
    <property type="term" value="C:Smc5-Smc6 complex"/>
    <property type="evidence" value="ECO:0007669"/>
    <property type="project" value="TreeGrafter"/>
</dbReference>
<dbReference type="InterPro" id="IPR027417">
    <property type="entry name" value="P-loop_NTPase"/>
</dbReference>
<dbReference type="EMBL" id="NHYE01005535">
    <property type="protein sequence ID" value="PPQ70603.1"/>
    <property type="molecule type" value="Genomic_DNA"/>
</dbReference>
<protein>
    <recommendedName>
        <fullName evidence="14">RecF/RecN/SMC N-terminal domain-containing protein</fullName>
    </recommendedName>
</protein>
<evidence type="ECO:0000256" key="4">
    <source>
        <dbReference type="ARBA" id="ARBA00022454"/>
    </source>
</evidence>
<gene>
    <name evidence="15" type="ORF">CVT26_013202</name>
</gene>
<keyword evidence="6" id="KW-0227">DNA damage</keyword>
<comment type="caution">
    <text evidence="15">The sequence shown here is derived from an EMBL/GenBank/DDBJ whole genome shotgun (WGS) entry which is preliminary data.</text>
</comment>
<proteinExistence type="inferred from homology"/>
<dbReference type="Gene3D" id="1.10.287.1490">
    <property type="match status" value="1"/>
</dbReference>
<organism evidence="15 16">
    <name type="scientific">Gymnopilus dilepis</name>
    <dbReference type="NCBI Taxonomy" id="231916"/>
    <lineage>
        <taxon>Eukaryota</taxon>
        <taxon>Fungi</taxon>
        <taxon>Dikarya</taxon>
        <taxon>Basidiomycota</taxon>
        <taxon>Agaricomycotina</taxon>
        <taxon>Agaricomycetes</taxon>
        <taxon>Agaricomycetidae</taxon>
        <taxon>Agaricales</taxon>
        <taxon>Agaricineae</taxon>
        <taxon>Hymenogastraceae</taxon>
        <taxon>Gymnopilus</taxon>
    </lineage>
</organism>
<dbReference type="Pfam" id="PF02463">
    <property type="entry name" value="SMC_N"/>
    <property type="match status" value="1"/>
</dbReference>
<evidence type="ECO:0000256" key="1">
    <source>
        <dbReference type="ARBA" id="ARBA00004123"/>
    </source>
</evidence>
<reference evidence="15 16" key="1">
    <citation type="journal article" date="2018" name="Evol. Lett.">
        <title>Horizontal gene cluster transfer increased hallucinogenic mushroom diversity.</title>
        <authorList>
            <person name="Reynolds H.T."/>
            <person name="Vijayakumar V."/>
            <person name="Gluck-Thaler E."/>
            <person name="Korotkin H.B."/>
            <person name="Matheny P.B."/>
            <person name="Slot J.C."/>
        </authorList>
    </citation>
    <scope>NUCLEOTIDE SEQUENCE [LARGE SCALE GENOMIC DNA]</scope>
    <source>
        <strain evidence="15 16">SRW20</strain>
    </source>
</reference>
<evidence type="ECO:0000313" key="16">
    <source>
        <dbReference type="Proteomes" id="UP000284706"/>
    </source>
</evidence>
<dbReference type="OrthoDB" id="10072614at2759"/>
<keyword evidence="7" id="KW-0067">ATP-binding</keyword>
<dbReference type="FunCoup" id="A0A409VWI8">
    <property type="interactions" value="473"/>
</dbReference>
<evidence type="ECO:0000256" key="3">
    <source>
        <dbReference type="ARBA" id="ARBA00006793"/>
    </source>
</evidence>
<dbReference type="GO" id="GO:0005634">
    <property type="term" value="C:nucleus"/>
    <property type="evidence" value="ECO:0007669"/>
    <property type="project" value="UniProtKB-SubCell"/>
</dbReference>
<feature type="coiled-coil region" evidence="12">
    <location>
        <begin position="379"/>
        <end position="554"/>
    </location>
</feature>
<evidence type="ECO:0000256" key="2">
    <source>
        <dbReference type="ARBA" id="ARBA00004286"/>
    </source>
</evidence>
<name>A0A409VWI8_9AGAR</name>
<dbReference type="Proteomes" id="UP000284706">
    <property type="component" value="Unassembled WGS sequence"/>
</dbReference>
<feature type="coiled-coil region" evidence="12">
    <location>
        <begin position="758"/>
        <end position="792"/>
    </location>
</feature>
<evidence type="ECO:0000256" key="7">
    <source>
        <dbReference type="ARBA" id="ARBA00022840"/>
    </source>
</evidence>
<dbReference type="GO" id="GO:0003697">
    <property type="term" value="F:single-stranded DNA binding"/>
    <property type="evidence" value="ECO:0007669"/>
    <property type="project" value="TreeGrafter"/>
</dbReference>
<dbReference type="InterPro" id="IPR003395">
    <property type="entry name" value="RecF/RecN/SMC_N"/>
</dbReference>
<dbReference type="GO" id="GO:0003684">
    <property type="term" value="F:damaged DNA binding"/>
    <property type="evidence" value="ECO:0007669"/>
    <property type="project" value="TreeGrafter"/>
</dbReference>
<dbReference type="GO" id="GO:0005524">
    <property type="term" value="F:ATP binding"/>
    <property type="evidence" value="ECO:0007669"/>
    <property type="project" value="UniProtKB-KW"/>
</dbReference>
<evidence type="ECO:0000256" key="13">
    <source>
        <dbReference type="SAM" id="MobiDB-lite"/>
    </source>
</evidence>
<dbReference type="AlphaFoldDB" id="A0A409VWI8"/>
<evidence type="ECO:0000256" key="5">
    <source>
        <dbReference type="ARBA" id="ARBA00022741"/>
    </source>
</evidence>
<keyword evidence="5" id="KW-0547">Nucleotide-binding</keyword>